<dbReference type="Proteomes" id="UP001159364">
    <property type="component" value="Linkage Group LG07"/>
</dbReference>
<dbReference type="AlphaFoldDB" id="A0AAV8SWW5"/>
<evidence type="ECO:0000313" key="2">
    <source>
        <dbReference type="Proteomes" id="UP001159364"/>
    </source>
</evidence>
<gene>
    <name evidence="1" type="ORF">K2173_000339</name>
</gene>
<proteinExistence type="predicted"/>
<dbReference type="Pfam" id="PF14223">
    <property type="entry name" value="Retrotran_gag_2"/>
    <property type="match status" value="1"/>
</dbReference>
<name>A0AAV8SWW5_9ROSI</name>
<dbReference type="EMBL" id="JAIWQS010000007">
    <property type="protein sequence ID" value="KAJ8758618.1"/>
    <property type="molecule type" value="Genomic_DNA"/>
</dbReference>
<organism evidence="1 2">
    <name type="scientific">Erythroxylum novogranatense</name>
    <dbReference type="NCBI Taxonomy" id="1862640"/>
    <lineage>
        <taxon>Eukaryota</taxon>
        <taxon>Viridiplantae</taxon>
        <taxon>Streptophyta</taxon>
        <taxon>Embryophyta</taxon>
        <taxon>Tracheophyta</taxon>
        <taxon>Spermatophyta</taxon>
        <taxon>Magnoliopsida</taxon>
        <taxon>eudicotyledons</taxon>
        <taxon>Gunneridae</taxon>
        <taxon>Pentapetalae</taxon>
        <taxon>rosids</taxon>
        <taxon>fabids</taxon>
        <taxon>Malpighiales</taxon>
        <taxon>Erythroxylaceae</taxon>
        <taxon>Erythroxylum</taxon>
    </lineage>
</organism>
<protein>
    <submittedName>
        <fullName evidence="1">Uncharacterized protein</fullName>
    </submittedName>
</protein>
<sequence length="227" mass="25888">MALREDMPVVPDVSTPEQREGLAKWEKSIRLSLVAIKRTIAEHLLSGLPDTTSAKDFLTAVGDRYQVSNNAEYGYLMKELMDMSYDHNGVVREFILRMVHIQSKLKAHSIDLNENFIVQHALNCLPIEFTQIKTTYNTIGEQWSVNDLITKCVAEEEKLRKEKGDLALLTIHTKSNSSKSNMKRKKHSYSAPYKKFGNSHHHQVGGPRQMIIGLSFNIKIDPRKPVK</sequence>
<reference evidence="1 2" key="1">
    <citation type="submission" date="2021-09" db="EMBL/GenBank/DDBJ databases">
        <title>Genomic insights and catalytic innovation underlie evolution of tropane alkaloids biosynthesis.</title>
        <authorList>
            <person name="Wang Y.-J."/>
            <person name="Tian T."/>
            <person name="Huang J.-P."/>
            <person name="Huang S.-X."/>
        </authorList>
    </citation>
    <scope>NUCLEOTIDE SEQUENCE [LARGE SCALE GENOMIC DNA]</scope>
    <source>
        <strain evidence="1">KIB-2018</strain>
        <tissue evidence="1">Leaf</tissue>
    </source>
</reference>
<comment type="caution">
    <text evidence="1">The sequence shown here is derived from an EMBL/GenBank/DDBJ whole genome shotgun (WGS) entry which is preliminary data.</text>
</comment>
<dbReference type="PANTHER" id="PTHR35317:SF32">
    <property type="entry name" value="DUF4219 DOMAIN-CONTAINING PROTEIN"/>
    <property type="match status" value="1"/>
</dbReference>
<dbReference type="PANTHER" id="PTHR35317">
    <property type="entry name" value="OS04G0629600 PROTEIN"/>
    <property type="match status" value="1"/>
</dbReference>
<evidence type="ECO:0000313" key="1">
    <source>
        <dbReference type="EMBL" id="KAJ8758618.1"/>
    </source>
</evidence>
<accession>A0AAV8SWW5</accession>
<keyword evidence="2" id="KW-1185">Reference proteome</keyword>